<dbReference type="Proteomes" id="UP000038830">
    <property type="component" value="Unassembled WGS sequence"/>
</dbReference>
<dbReference type="EMBL" id="KV453925">
    <property type="protein sequence ID" value="ODV76468.1"/>
    <property type="molecule type" value="Genomic_DNA"/>
</dbReference>
<evidence type="ECO:0000259" key="5">
    <source>
        <dbReference type="PROSITE" id="PS50188"/>
    </source>
</evidence>
<organism evidence="6 8">
    <name type="scientific">Cyberlindnera jadinii (strain ATCC 18201 / CBS 1600 / BCRC 20928 / JCM 3617 / NBRC 0987 / NRRL Y-1542)</name>
    <name type="common">Torula yeast</name>
    <name type="synonym">Candida utilis</name>
    <dbReference type="NCBI Taxonomy" id="983966"/>
    <lineage>
        <taxon>Eukaryota</taxon>
        <taxon>Fungi</taxon>
        <taxon>Dikarya</taxon>
        <taxon>Ascomycota</taxon>
        <taxon>Saccharomycotina</taxon>
        <taxon>Saccharomycetes</taxon>
        <taxon>Phaffomycetales</taxon>
        <taxon>Phaffomycetaceae</taxon>
        <taxon>Cyberlindnera</taxon>
    </lineage>
</organism>
<dbReference type="GO" id="GO:0048188">
    <property type="term" value="C:Set1C/COMPASS complex"/>
    <property type="evidence" value="ECO:0007669"/>
    <property type="project" value="InterPro"/>
</dbReference>
<dbReference type="InterPro" id="IPR037353">
    <property type="entry name" value="ASH2"/>
</dbReference>
<comment type="subcellular location">
    <subcellularLocation>
        <location evidence="1">Nucleus</location>
    </subcellularLocation>
</comment>
<evidence type="ECO:0000256" key="4">
    <source>
        <dbReference type="SAM" id="MobiDB-lite"/>
    </source>
</evidence>
<dbReference type="CDD" id="cd12872">
    <property type="entry name" value="SPRY_Ash2"/>
    <property type="match status" value="1"/>
</dbReference>
<gene>
    <name evidence="6" type="primary">ASH2</name>
    <name evidence="6" type="ORF">BN1211_1116</name>
    <name evidence="7" type="ORF">CYBJADRAFT_165747</name>
</gene>
<reference evidence="8" key="2">
    <citation type="journal article" date="2015" name="J. Biotechnol.">
        <title>The structure of the Cyberlindnera jadinii genome and its relation to Candida utilis analyzed by the occurrence of single nucleotide polymorphisms.</title>
        <authorList>
            <person name="Rupp O."/>
            <person name="Brinkrolf K."/>
            <person name="Buerth C."/>
            <person name="Kunigo M."/>
            <person name="Schneider J."/>
            <person name="Jaenicke S."/>
            <person name="Goesmann A."/>
            <person name="Puehler A."/>
            <person name="Jaeger K.-E."/>
            <person name="Ernst J.F."/>
        </authorList>
    </citation>
    <scope>NUCLEOTIDE SEQUENCE [LARGE SCALE GENOMIC DNA]</scope>
    <source>
        <strain evidence="8">ATCC 18201 / CBS 1600 / BCRC 20928 / JCM 3617 / NBRC 0987 / NRRL Y-1542</strain>
    </source>
</reference>
<accession>A0A0H5CAX8</accession>
<evidence type="ECO:0000256" key="2">
    <source>
        <dbReference type="ARBA" id="ARBA00023242"/>
    </source>
</evidence>
<dbReference type="PANTHER" id="PTHR10598:SF0">
    <property type="entry name" value="SET1_ASH2 HISTONE METHYLTRANSFERASE COMPLEX SUBUNIT ASH2"/>
    <property type="match status" value="1"/>
</dbReference>
<dbReference type="STRING" id="983966.A0A0H5CAX8"/>
<evidence type="ECO:0000313" key="9">
    <source>
        <dbReference type="Proteomes" id="UP000094389"/>
    </source>
</evidence>
<dbReference type="Proteomes" id="UP000094389">
    <property type="component" value="Unassembled WGS sequence"/>
</dbReference>
<dbReference type="OrthoDB" id="10266026at2759"/>
<evidence type="ECO:0000313" key="8">
    <source>
        <dbReference type="Proteomes" id="UP000038830"/>
    </source>
</evidence>
<evidence type="ECO:0000256" key="1">
    <source>
        <dbReference type="ARBA" id="ARBA00004123"/>
    </source>
</evidence>
<proteinExistence type="inferred from homology"/>
<keyword evidence="2" id="KW-0539">Nucleus</keyword>
<dbReference type="EMBL" id="CDQK01000001">
    <property type="protein sequence ID" value="CEP21094.1"/>
    <property type="molecule type" value="Genomic_DNA"/>
</dbReference>
<name>A0A0H5CAX8_CYBJN</name>
<dbReference type="GO" id="GO:0000976">
    <property type="term" value="F:transcription cis-regulatory region binding"/>
    <property type="evidence" value="ECO:0007669"/>
    <property type="project" value="TreeGrafter"/>
</dbReference>
<accession>A0A1E4SAG0</accession>
<dbReference type="OMA" id="RINFEDM"/>
<evidence type="ECO:0000256" key="3">
    <source>
        <dbReference type="ARBA" id="ARBA00038149"/>
    </source>
</evidence>
<protein>
    <submittedName>
        <fullName evidence="6">ASH2 protein</fullName>
    </submittedName>
</protein>
<dbReference type="InterPro" id="IPR001870">
    <property type="entry name" value="B30.2/SPRY"/>
</dbReference>
<reference evidence="7 9" key="3">
    <citation type="journal article" date="2016" name="Proc. Natl. Acad. Sci. U.S.A.">
        <title>Comparative genomics of biotechnologically important yeasts.</title>
        <authorList>
            <person name="Riley R."/>
            <person name="Haridas S."/>
            <person name="Wolfe K.H."/>
            <person name="Lopes M.R."/>
            <person name="Hittinger C.T."/>
            <person name="Goeker M."/>
            <person name="Salamov A.A."/>
            <person name="Wisecaver J.H."/>
            <person name="Long T.M."/>
            <person name="Calvey C.H."/>
            <person name="Aerts A.L."/>
            <person name="Barry K.W."/>
            <person name="Choi C."/>
            <person name="Clum A."/>
            <person name="Coughlan A.Y."/>
            <person name="Deshpande S."/>
            <person name="Douglass A.P."/>
            <person name="Hanson S.J."/>
            <person name="Klenk H.-P."/>
            <person name="LaButti K.M."/>
            <person name="Lapidus A."/>
            <person name="Lindquist E.A."/>
            <person name="Lipzen A.M."/>
            <person name="Meier-Kolthoff J.P."/>
            <person name="Ohm R.A."/>
            <person name="Otillar R.P."/>
            <person name="Pangilinan J.L."/>
            <person name="Peng Y."/>
            <person name="Rokas A."/>
            <person name="Rosa C.A."/>
            <person name="Scheuner C."/>
            <person name="Sibirny A.A."/>
            <person name="Slot J.C."/>
            <person name="Stielow J.B."/>
            <person name="Sun H."/>
            <person name="Kurtzman C.P."/>
            <person name="Blackwell M."/>
            <person name="Grigoriev I.V."/>
            <person name="Jeffries T.W."/>
        </authorList>
    </citation>
    <scope>NUCLEOTIDE SEQUENCE [LARGE SCALE GENOMIC DNA]</scope>
    <source>
        <strain evidence="9">ATCC 18201 / CBS 1600 / BCRC 20928 / JCM 3617 / NBRC 0987 / NRRL Y-1542</strain>
        <strain evidence="7">NRRL Y-1542</strain>
    </source>
</reference>
<dbReference type="PROSITE" id="PS50188">
    <property type="entry name" value="B302_SPRY"/>
    <property type="match status" value="1"/>
</dbReference>
<dbReference type="SUPFAM" id="SSF49899">
    <property type="entry name" value="Concanavalin A-like lectins/glucanases"/>
    <property type="match status" value="1"/>
</dbReference>
<dbReference type="InterPro" id="IPR013320">
    <property type="entry name" value="ConA-like_dom_sf"/>
</dbReference>
<dbReference type="SMART" id="SM00449">
    <property type="entry name" value="SPRY"/>
    <property type="match status" value="1"/>
</dbReference>
<sequence>MDPEQLKAGVVGDANHAVGSDGAPDVVPVKQESEHCEKEIVRESNDVDSTEVSMAPEDARGVIQGPVVKDEPREVTPLIPEKRSASPMYHTRSLDKKQVIVINKYKPGIGYKASDFEMFNPQVTTHENGFNIIDVPLNTRQGFMYKPCRPNPTLEVLKFSTADIPPYKTSLDIFDRSALTYLSHDDSTVTTGRGWVSARANVAIKEGKWYFEFNVLESDSERHVRLGIGRREASLEAPIGFDGYGYGLRDITGDKVHLSRPKPFMDGGFKKGDVIGLLVELPPTPFTDVSRSQVAMRYKSNLYYEKFDYVATKQMGHLLNPMSVFGEKAIADTDSWRPETLQGSSIKVYKNGEFIGTCFEELYSFLPPNSELTSNKFNKEGKYVDNGSLGYYPTISVFNGGVAELNAGPEFQFKPTGLDYDVRELHELYDQSIADDIVWDLVDEIEAEVIEGALGSFRTM</sequence>
<dbReference type="InterPro" id="IPR043136">
    <property type="entry name" value="B30.2/SPRY_sf"/>
</dbReference>
<feature type="region of interest" description="Disordered" evidence="4">
    <location>
        <begin position="1"/>
        <end position="34"/>
    </location>
</feature>
<dbReference type="Gene3D" id="2.60.120.920">
    <property type="match status" value="1"/>
</dbReference>
<evidence type="ECO:0000313" key="7">
    <source>
        <dbReference type="EMBL" id="ODV76468.1"/>
    </source>
</evidence>
<feature type="domain" description="B30.2/SPRY" evidence="5">
    <location>
        <begin position="149"/>
        <end position="330"/>
    </location>
</feature>
<dbReference type="PANTHER" id="PTHR10598">
    <property type="entry name" value="SET1/ASH2 HISTONE METHYLTRANSFERASE COMPLEX SUBUNIT ASH2"/>
    <property type="match status" value="1"/>
</dbReference>
<keyword evidence="9" id="KW-1185">Reference proteome</keyword>
<evidence type="ECO:0000313" key="6">
    <source>
        <dbReference type="EMBL" id="CEP21094.1"/>
    </source>
</evidence>
<dbReference type="AlphaFoldDB" id="A0A0H5CAX8"/>
<dbReference type="InterPro" id="IPR003877">
    <property type="entry name" value="SPRY_dom"/>
</dbReference>
<reference evidence="6" key="1">
    <citation type="submission" date="2014-12" db="EMBL/GenBank/DDBJ databases">
        <authorList>
            <person name="Jaenicke S."/>
        </authorList>
    </citation>
    <scope>NUCLEOTIDE SEQUENCE [LARGE SCALE GENOMIC DNA]</scope>
    <source>
        <strain evidence="6">CBS1600</strain>
    </source>
</reference>
<comment type="similarity">
    <text evidence="3">Belongs to the cclA family.</text>
</comment>